<sequence length="286" mass="30874">MADGVDLISSDSIRNMKVADLKRELKARGLSTTGNKNELAERLEAAAGIPKDITDAQLDEALDPSLDVNEDEVLSEDSLLLQTEGKANNGDTFPSEEDIISATTTIIKESTPLTLTREGATAKQNEEPVQPASDDPKDKISNKLGLVKVNETPAPGTKCVLATAKASPENLSLEERQALRAKKFNMPLSDGARLKMRMERFGAVGSSEKTTVKTTLGGTPRTGGASIRSSVPPVNLAQLKKRAERFGQSVSTVAKSLEEKERIMKRKERFGAQEVEVSKRAKTLVT</sequence>
<dbReference type="GeneID" id="135367000"/>
<dbReference type="SMART" id="SM00513">
    <property type="entry name" value="SAP"/>
    <property type="match status" value="1"/>
</dbReference>
<comment type="similarity">
    <text evidence="2">Belongs to the SAP domain-containing ribonucleoprotein family.</text>
</comment>
<dbReference type="PANTHER" id="PTHR46551:SF1">
    <property type="entry name" value="SAP DOMAIN-CONTAINING RIBONUCLEOPROTEIN"/>
    <property type="match status" value="1"/>
</dbReference>
<evidence type="ECO:0000313" key="5">
    <source>
        <dbReference type="EMBL" id="MBY08693.1"/>
    </source>
</evidence>
<organism evidence="5">
    <name type="scientific">Ornithodoros turicata</name>
    <dbReference type="NCBI Taxonomy" id="34597"/>
    <lineage>
        <taxon>Eukaryota</taxon>
        <taxon>Metazoa</taxon>
        <taxon>Ecdysozoa</taxon>
        <taxon>Arthropoda</taxon>
        <taxon>Chelicerata</taxon>
        <taxon>Arachnida</taxon>
        <taxon>Acari</taxon>
        <taxon>Parasitiformes</taxon>
        <taxon>Ixodida</taxon>
        <taxon>Ixodoidea</taxon>
        <taxon>Argasidae</taxon>
        <taxon>Ornithodorinae</taxon>
        <taxon>Ornithodoros</taxon>
    </lineage>
</organism>
<evidence type="ECO:0000256" key="3">
    <source>
        <dbReference type="SAM" id="MobiDB-lite"/>
    </source>
</evidence>
<dbReference type="KEGG" id="oti:135367000"/>
<dbReference type="GO" id="GO:0005634">
    <property type="term" value="C:nucleus"/>
    <property type="evidence" value="ECO:0007669"/>
    <property type="project" value="TreeGrafter"/>
</dbReference>
<keyword evidence="1" id="KW-0597">Phosphoprotein</keyword>
<dbReference type="EMBL" id="GGLE01004567">
    <property type="protein sequence ID" value="MBY08693.1"/>
    <property type="molecule type" value="Transcribed_RNA"/>
</dbReference>
<reference evidence="5" key="1">
    <citation type="submission" date="2018-03" db="EMBL/GenBank/DDBJ databases">
        <title>The relapsing fever spirochete Borrelia turicatae persists in the highly oxidative environment of its soft-bodied tick vector.</title>
        <authorList>
            <person name="Bourret T.J."/>
            <person name="Boyle W.K."/>
            <person name="Valenzuela J.G."/>
            <person name="Oliveira F."/>
            <person name="Lopez J.E."/>
        </authorList>
    </citation>
    <scope>NUCLEOTIDE SEQUENCE</scope>
    <source>
        <strain evidence="5">Kansas strain/isolate</strain>
        <tissue evidence="5">Salivary glands</tissue>
    </source>
</reference>
<feature type="domain" description="SAP" evidence="4">
    <location>
        <begin position="13"/>
        <end position="47"/>
    </location>
</feature>
<accession>A0A2R5LGN8</accession>
<dbReference type="GO" id="GO:0016973">
    <property type="term" value="P:poly(A)+ mRNA export from nucleus"/>
    <property type="evidence" value="ECO:0007669"/>
    <property type="project" value="TreeGrafter"/>
</dbReference>
<evidence type="ECO:0000256" key="1">
    <source>
        <dbReference type="ARBA" id="ARBA00022553"/>
    </source>
</evidence>
<dbReference type="InterPro" id="IPR052240">
    <property type="entry name" value="SAP_domain_ribonucleoprotein"/>
</dbReference>
<feature type="compositionally biased region" description="Polar residues" evidence="3">
    <location>
        <begin position="207"/>
        <end position="217"/>
    </location>
</feature>
<dbReference type="PROSITE" id="PS50800">
    <property type="entry name" value="SAP"/>
    <property type="match status" value="1"/>
</dbReference>
<dbReference type="SUPFAM" id="SSF68906">
    <property type="entry name" value="SAP domain"/>
    <property type="match status" value="1"/>
</dbReference>
<dbReference type="InterPro" id="IPR036361">
    <property type="entry name" value="SAP_dom_sf"/>
</dbReference>
<name>A0A2R5LGN8_9ACAR</name>
<dbReference type="Gene3D" id="1.10.720.30">
    <property type="entry name" value="SAP domain"/>
    <property type="match status" value="1"/>
</dbReference>
<evidence type="ECO:0000259" key="4">
    <source>
        <dbReference type="PROSITE" id="PS50800"/>
    </source>
</evidence>
<evidence type="ECO:0000256" key="2">
    <source>
        <dbReference type="ARBA" id="ARBA00046328"/>
    </source>
</evidence>
<protein>
    <submittedName>
        <fullName evidence="5">Putative nuclear protein hcc-1</fullName>
    </submittedName>
</protein>
<dbReference type="RefSeq" id="XP_064456115.1">
    <property type="nucleotide sequence ID" value="XM_064600045.1"/>
</dbReference>
<feature type="region of interest" description="Disordered" evidence="3">
    <location>
        <begin position="116"/>
        <end position="140"/>
    </location>
</feature>
<feature type="region of interest" description="Disordered" evidence="3">
    <location>
        <begin position="205"/>
        <end position="229"/>
    </location>
</feature>
<dbReference type="Pfam" id="PF02037">
    <property type="entry name" value="SAP"/>
    <property type="match status" value="1"/>
</dbReference>
<dbReference type="AlphaFoldDB" id="A0A2R5LGN8"/>
<proteinExistence type="inferred from homology"/>
<dbReference type="InterPro" id="IPR003034">
    <property type="entry name" value="SAP_dom"/>
</dbReference>
<dbReference type="PANTHER" id="PTHR46551">
    <property type="entry name" value="SAP DOMAIN-CONTAINING RIBONUCLEOPROTEIN"/>
    <property type="match status" value="1"/>
</dbReference>